<dbReference type="EMBL" id="JAUEDK010000002">
    <property type="protein sequence ID" value="MDN0073557.1"/>
    <property type="molecule type" value="Genomic_DNA"/>
</dbReference>
<dbReference type="InterPro" id="IPR000326">
    <property type="entry name" value="PAP2/HPO"/>
</dbReference>
<evidence type="ECO:0000259" key="2">
    <source>
        <dbReference type="Pfam" id="PF01569"/>
    </source>
</evidence>
<comment type="caution">
    <text evidence="3">The sequence shown here is derived from an EMBL/GenBank/DDBJ whole genome shotgun (WGS) entry which is preliminary data.</text>
</comment>
<keyword evidence="4" id="KW-1185">Reference proteome</keyword>
<evidence type="ECO:0000313" key="4">
    <source>
        <dbReference type="Proteomes" id="UP001168540"/>
    </source>
</evidence>
<dbReference type="InterPro" id="IPR036938">
    <property type="entry name" value="PAP2/HPO_sf"/>
</dbReference>
<reference evidence="3" key="1">
    <citation type="submission" date="2023-06" db="EMBL/GenBank/DDBJ databases">
        <authorList>
            <person name="Zhang S."/>
        </authorList>
    </citation>
    <scope>NUCLEOTIDE SEQUENCE</scope>
    <source>
        <strain evidence="3">SG2303</strain>
    </source>
</reference>
<feature type="transmembrane region" description="Helical" evidence="1">
    <location>
        <begin position="100"/>
        <end position="121"/>
    </location>
</feature>
<dbReference type="SUPFAM" id="SSF48317">
    <property type="entry name" value="Acid phosphatase/Vanadium-dependent haloperoxidase"/>
    <property type="match status" value="1"/>
</dbReference>
<feature type="domain" description="Phosphatidic acid phosphatase type 2/haloperoxidase" evidence="2">
    <location>
        <begin position="120"/>
        <end position="214"/>
    </location>
</feature>
<accession>A0ABT7XIE1</accession>
<evidence type="ECO:0000313" key="3">
    <source>
        <dbReference type="EMBL" id="MDN0073557.1"/>
    </source>
</evidence>
<name>A0ABT7XIE1_9NEIS</name>
<sequence length="227" mass="25302">MNEGVTSNHPVSQTGILNIVLTHFWFKMFGTMGFTMAFFVAYVYLLRHPASQVTIIPVTRLDELVGFQPWALPIYLSLWCYVSLPAVLMQTRREIVDYGFRVALPCLIGLAIFYFWPNAIAPADIDWKQYPGVAFLKNVDTAGNAFPSLHVATAVFSSLWLHWRIRALQFGHSIEWANIVWCVAIAYSTMAVKQHVALDVLAGTLLGLSSAWLTGLKAHARGGSLSL</sequence>
<dbReference type="Pfam" id="PF01569">
    <property type="entry name" value="PAP2"/>
    <property type="match status" value="1"/>
</dbReference>
<dbReference type="RefSeq" id="WP_289828084.1">
    <property type="nucleotide sequence ID" value="NZ_JAUEDK010000002.1"/>
</dbReference>
<feature type="transmembrane region" description="Helical" evidence="1">
    <location>
        <begin position="141"/>
        <end position="161"/>
    </location>
</feature>
<organism evidence="3 4">
    <name type="scientific">Crenobacter oryzisoli</name>
    <dbReference type="NCBI Taxonomy" id="3056844"/>
    <lineage>
        <taxon>Bacteria</taxon>
        <taxon>Pseudomonadati</taxon>
        <taxon>Pseudomonadota</taxon>
        <taxon>Betaproteobacteria</taxon>
        <taxon>Neisseriales</taxon>
        <taxon>Neisseriaceae</taxon>
        <taxon>Crenobacter</taxon>
    </lineage>
</organism>
<keyword evidence="1" id="KW-0812">Transmembrane</keyword>
<feature type="transmembrane region" description="Helical" evidence="1">
    <location>
        <begin position="173"/>
        <end position="190"/>
    </location>
</feature>
<keyword evidence="1" id="KW-0472">Membrane</keyword>
<dbReference type="Proteomes" id="UP001168540">
    <property type="component" value="Unassembled WGS sequence"/>
</dbReference>
<keyword evidence="1" id="KW-1133">Transmembrane helix</keyword>
<evidence type="ECO:0000256" key="1">
    <source>
        <dbReference type="SAM" id="Phobius"/>
    </source>
</evidence>
<feature type="transmembrane region" description="Helical" evidence="1">
    <location>
        <begin position="24"/>
        <end position="45"/>
    </location>
</feature>
<dbReference type="Gene3D" id="1.20.144.10">
    <property type="entry name" value="Phosphatidic acid phosphatase type 2/haloperoxidase"/>
    <property type="match status" value="1"/>
</dbReference>
<proteinExistence type="predicted"/>
<protein>
    <submittedName>
        <fullName evidence="3">Phosphatase PAP2 family protein</fullName>
    </submittedName>
</protein>
<gene>
    <name evidence="3" type="ORF">QU481_01420</name>
</gene>